<evidence type="ECO:0000256" key="16">
    <source>
        <dbReference type="ARBA" id="ARBA00079899"/>
    </source>
</evidence>
<dbReference type="PANTHER" id="PTHR10878:SF39">
    <property type="entry name" value="DIXIN ISOFORM X1"/>
    <property type="match status" value="1"/>
</dbReference>
<dbReference type="PROSITE" id="PS50841">
    <property type="entry name" value="DIX"/>
    <property type="match status" value="1"/>
</dbReference>
<evidence type="ECO:0000256" key="12">
    <source>
        <dbReference type="ARBA" id="ARBA00058710"/>
    </source>
</evidence>
<dbReference type="Gene3D" id="2.40.240.130">
    <property type="match status" value="1"/>
</dbReference>
<feature type="domain" description="Calponin-homology (CH)" evidence="19">
    <location>
        <begin position="21"/>
        <end position="128"/>
    </location>
</feature>
<dbReference type="Pfam" id="PF00778">
    <property type="entry name" value="DIX"/>
    <property type="match status" value="1"/>
</dbReference>
<keyword evidence="10" id="KW-0009">Actin-binding</keyword>
<keyword evidence="6 17" id="KW-0879">Wnt signaling pathway</keyword>
<dbReference type="GO" id="GO:0001725">
    <property type="term" value="C:stress fiber"/>
    <property type="evidence" value="ECO:0007669"/>
    <property type="project" value="UniProtKB-SubCell"/>
</dbReference>
<organism evidence="21">
    <name type="scientific">Pundamilia nyererei</name>
    <dbReference type="NCBI Taxonomy" id="303518"/>
    <lineage>
        <taxon>Eukaryota</taxon>
        <taxon>Metazoa</taxon>
        <taxon>Chordata</taxon>
        <taxon>Craniata</taxon>
        <taxon>Vertebrata</taxon>
        <taxon>Euteleostomi</taxon>
        <taxon>Actinopterygii</taxon>
        <taxon>Neopterygii</taxon>
        <taxon>Teleostei</taxon>
        <taxon>Neoteleostei</taxon>
        <taxon>Acanthomorphata</taxon>
        <taxon>Ovalentaria</taxon>
        <taxon>Cichlomorphae</taxon>
        <taxon>Cichliformes</taxon>
        <taxon>Cichlidae</taxon>
        <taxon>African cichlids</taxon>
        <taxon>Pseudocrenilabrinae</taxon>
        <taxon>Haplochromini</taxon>
        <taxon>Pundamilia</taxon>
    </lineage>
</organism>
<keyword evidence="7" id="KW-0832">Ubl conjugation</keyword>
<dbReference type="STRING" id="303518.ENSPNYP00000017388"/>
<dbReference type="SMART" id="SM00021">
    <property type="entry name" value="DAX"/>
    <property type="match status" value="1"/>
</dbReference>
<evidence type="ECO:0000256" key="8">
    <source>
        <dbReference type="ARBA" id="ARBA00022949"/>
    </source>
</evidence>
<dbReference type="InterPro" id="IPR001715">
    <property type="entry name" value="CH_dom"/>
</dbReference>
<protein>
    <recommendedName>
        <fullName evidence="14">Dixin</fullName>
    </recommendedName>
    <alternativeName>
        <fullName evidence="15">Coiled-coil protein DIX1</fullName>
    </alternativeName>
    <alternativeName>
        <fullName evidence="16">DIX domain-containing protein 1</fullName>
    </alternativeName>
</protein>
<evidence type="ECO:0000256" key="18">
    <source>
        <dbReference type="SAM" id="Coils"/>
    </source>
</evidence>
<dbReference type="InterPro" id="IPR029071">
    <property type="entry name" value="Ubiquitin-like_domsf"/>
</dbReference>
<keyword evidence="11" id="KW-0206">Cytoskeleton</keyword>
<reference evidence="21" key="1">
    <citation type="submission" date="2023-09" db="UniProtKB">
        <authorList>
            <consortium name="Ensembl"/>
        </authorList>
    </citation>
    <scope>IDENTIFICATION</scope>
</reference>
<evidence type="ECO:0000256" key="17">
    <source>
        <dbReference type="PROSITE-ProRule" id="PRU00069"/>
    </source>
</evidence>
<dbReference type="PROSITE" id="PS50021">
    <property type="entry name" value="CH"/>
    <property type="match status" value="1"/>
</dbReference>
<keyword evidence="8" id="KW-0965">Cell junction</keyword>
<comment type="similarity">
    <text evidence="13">Belongs to the DIXDC1 family.</text>
</comment>
<dbReference type="FunFam" id="1.10.418.10:FF:000054">
    <property type="entry name" value="Dixin isoform 1"/>
    <property type="match status" value="1"/>
</dbReference>
<evidence type="ECO:0000313" key="21">
    <source>
        <dbReference type="Ensembl" id="ENSPNYP00000017388.1"/>
    </source>
</evidence>
<dbReference type="InterPro" id="IPR036872">
    <property type="entry name" value="CH_dom_sf"/>
</dbReference>
<gene>
    <name evidence="21" type="primary">DIXDC1</name>
</gene>
<dbReference type="PANTHER" id="PTHR10878">
    <property type="entry name" value="SEGMENT POLARITY PROTEIN DISHEVELLED"/>
    <property type="match status" value="1"/>
</dbReference>
<dbReference type="CDD" id="cd21213">
    <property type="entry name" value="CH_DIXDC1"/>
    <property type="match status" value="1"/>
</dbReference>
<dbReference type="GO" id="GO:0005829">
    <property type="term" value="C:cytosol"/>
    <property type="evidence" value="ECO:0007669"/>
    <property type="project" value="TreeGrafter"/>
</dbReference>
<accession>A0A3B4G6V0</accession>
<dbReference type="FunFam" id="2.40.240.130:FF:000003">
    <property type="entry name" value="Dixin isoform 1"/>
    <property type="match status" value="1"/>
</dbReference>
<evidence type="ECO:0000256" key="13">
    <source>
        <dbReference type="ARBA" id="ARBA00060765"/>
    </source>
</evidence>
<dbReference type="Gene3D" id="1.10.418.10">
    <property type="entry name" value="Calponin-like domain"/>
    <property type="match status" value="1"/>
</dbReference>
<evidence type="ECO:0000259" key="19">
    <source>
        <dbReference type="PROSITE" id="PS50021"/>
    </source>
</evidence>
<dbReference type="GeneTree" id="ENSGT00950000182903"/>
<dbReference type="SUPFAM" id="SSF47576">
    <property type="entry name" value="Calponin-homology domain, CH-domain"/>
    <property type="match status" value="1"/>
</dbReference>
<dbReference type="AlphaFoldDB" id="A0A3B4G6V0"/>
<comment type="function">
    <text evidence="12">Positive effector of the Wnt signaling pathway; activates WNT3A signaling via DVL2. Regulates JNK activation by AXIN1 and DVL2.</text>
</comment>
<keyword evidence="5" id="KW-0597">Phosphoprotein</keyword>
<evidence type="ECO:0000256" key="1">
    <source>
        <dbReference type="ARBA" id="ARBA00004246"/>
    </source>
</evidence>
<evidence type="ECO:0000256" key="15">
    <source>
        <dbReference type="ARBA" id="ARBA00077663"/>
    </source>
</evidence>
<evidence type="ECO:0000256" key="6">
    <source>
        <dbReference type="ARBA" id="ARBA00022687"/>
    </source>
</evidence>
<comment type="subcellular location">
    <subcellularLocation>
        <location evidence="1">Cell junction</location>
        <location evidence="1">Focal adhesion</location>
    </subcellularLocation>
    <subcellularLocation>
        <location evidence="2">Cytoplasm</location>
        <location evidence="2">Cytoskeleton</location>
        <location evidence="2">Stress fiber</location>
    </subcellularLocation>
</comment>
<evidence type="ECO:0000256" key="5">
    <source>
        <dbReference type="ARBA" id="ARBA00022553"/>
    </source>
</evidence>
<dbReference type="SUPFAM" id="SSF54236">
    <property type="entry name" value="Ubiquitin-like"/>
    <property type="match status" value="1"/>
</dbReference>
<keyword evidence="9 18" id="KW-0175">Coiled coil</keyword>
<dbReference type="InterPro" id="IPR038207">
    <property type="entry name" value="DIX_dom_sf"/>
</dbReference>
<dbReference type="Pfam" id="PF00307">
    <property type="entry name" value="CH"/>
    <property type="match status" value="1"/>
</dbReference>
<keyword evidence="3" id="KW-0217">Developmental protein</keyword>
<dbReference type="GO" id="GO:0005925">
    <property type="term" value="C:focal adhesion"/>
    <property type="evidence" value="ECO:0007669"/>
    <property type="project" value="UniProtKB-SubCell"/>
</dbReference>
<dbReference type="SMART" id="SM00033">
    <property type="entry name" value="CH"/>
    <property type="match status" value="1"/>
</dbReference>
<evidence type="ECO:0000256" key="2">
    <source>
        <dbReference type="ARBA" id="ARBA00004529"/>
    </source>
</evidence>
<dbReference type="InterPro" id="IPR015506">
    <property type="entry name" value="Dsh/Dvl-rel"/>
</dbReference>
<dbReference type="GO" id="GO:0003779">
    <property type="term" value="F:actin binding"/>
    <property type="evidence" value="ECO:0007669"/>
    <property type="project" value="UniProtKB-KW"/>
</dbReference>
<evidence type="ECO:0000256" key="11">
    <source>
        <dbReference type="ARBA" id="ARBA00023212"/>
    </source>
</evidence>
<keyword evidence="4" id="KW-0963">Cytoplasm</keyword>
<feature type="coiled-coil region" evidence="18">
    <location>
        <begin position="293"/>
        <end position="320"/>
    </location>
</feature>
<evidence type="ECO:0000256" key="3">
    <source>
        <dbReference type="ARBA" id="ARBA00022473"/>
    </source>
</evidence>
<proteinExistence type="inferred from homology"/>
<dbReference type="Ensembl" id="ENSPNYT00000017821.1">
    <property type="protein sequence ID" value="ENSPNYP00000017388.1"/>
    <property type="gene ID" value="ENSPNYG00000013144.1"/>
</dbReference>
<name>A0A3B4G6V0_9CICH</name>
<sequence>MIASLSRGSLMDEVLHGGFNEQQLAAYVSWVNSQLKRKPGLKLIADLRHDLQDGVVLTQLIEIVAGEVLEGVYAAPQNKEESRKNVEEVLRFISSRHIRMPHISARDIVDGNLKSVMRVILALAAHFKPTANHRNASGSGRRLTRGHASHNPLSTVALAQGAAATLASARHDASLPTHTFLTYTVHTAALPHKALLLRGSLPEDEQDASLTLEQGNTSEQQLVIMRELLCCKQEVRSLQGVKDAQQQRLCTQEALILQMKQELLRASMTKDELDSKNSHIFPLWLVGREQKEVAQKDRLLQQLKHKLEESQDMQQAEEVQLLRDALRSLRNNFRDHDPQHHTLDTLEQGIVSLIDRLRVLHTQRVQIPCIHRTPDKLNCQSHSGSSSSTKILYFTGKSPTPSMITIPKRLGEVTLKDVKAAVDREGNYRYHFKALDPEFGTVKEEVFLDEAIVPGWEGKIVAWVEEDCGEER</sequence>
<evidence type="ECO:0000256" key="4">
    <source>
        <dbReference type="ARBA" id="ARBA00022490"/>
    </source>
</evidence>
<dbReference type="InterPro" id="IPR001158">
    <property type="entry name" value="DIX"/>
</dbReference>
<evidence type="ECO:0000256" key="14">
    <source>
        <dbReference type="ARBA" id="ARBA00068877"/>
    </source>
</evidence>
<feature type="domain" description="DIX" evidence="20">
    <location>
        <begin position="386"/>
        <end position="468"/>
    </location>
</feature>
<evidence type="ECO:0000256" key="10">
    <source>
        <dbReference type="ARBA" id="ARBA00023203"/>
    </source>
</evidence>
<evidence type="ECO:0000259" key="20">
    <source>
        <dbReference type="PROSITE" id="PS50841"/>
    </source>
</evidence>
<dbReference type="GO" id="GO:0060070">
    <property type="term" value="P:canonical Wnt signaling pathway"/>
    <property type="evidence" value="ECO:0007669"/>
    <property type="project" value="TreeGrafter"/>
</dbReference>
<evidence type="ECO:0000256" key="7">
    <source>
        <dbReference type="ARBA" id="ARBA00022843"/>
    </source>
</evidence>
<evidence type="ECO:0000256" key="9">
    <source>
        <dbReference type="ARBA" id="ARBA00023054"/>
    </source>
</evidence>